<sequence>MQTLSAMAAAIAAVLANQSLTLLSDWLHQRKYARHERHACPSARTPRREAGHRE</sequence>
<feature type="region of interest" description="Disordered" evidence="1">
    <location>
        <begin position="34"/>
        <end position="54"/>
    </location>
</feature>
<evidence type="ECO:0000256" key="1">
    <source>
        <dbReference type="SAM" id="MobiDB-lite"/>
    </source>
</evidence>
<dbReference type="Proteomes" id="UP000481583">
    <property type="component" value="Unassembled WGS sequence"/>
</dbReference>
<name>A0A6G4TWL8_9ACTN</name>
<dbReference type="AlphaFoldDB" id="A0A6G4TWL8"/>
<keyword evidence="3" id="KW-1185">Reference proteome</keyword>
<gene>
    <name evidence="2" type="ORF">G5C51_09675</name>
</gene>
<accession>A0A6G4TWL8</accession>
<protein>
    <submittedName>
        <fullName evidence="2">Uncharacterized protein</fullName>
    </submittedName>
</protein>
<dbReference type="EMBL" id="JAAKZV010000028">
    <property type="protein sequence ID" value="NGN64172.1"/>
    <property type="molecule type" value="Genomic_DNA"/>
</dbReference>
<evidence type="ECO:0000313" key="2">
    <source>
        <dbReference type="EMBL" id="NGN64172.1"/>
    </source>
</evidence>
<comment type="caution">
    <text evidence="2">The sequence shown here is derived from an EMBL/GenBank/DDBJ whole genome shotgun (WGS) entry which is preliminary data.</text>
</comment>
<dbReference type="RefSeq" id="WP_165234973.1">
    <property type="nucleotide sequence ID" value="NZ_JAAKZV010000028.1"/>
</dbReference>
<evidence type="ECO:0000313" key="3">
    <source>
        <dbReference type="Proteomes" id="UP000481583"/>
    </source>
</evidence>
<proteinExistence type="predicted"/>
<organism evidence="2 3">
    <name type="scientific">Streptomyces coryli</name>
    <dbReference type="NCBI Taxonomy" id="1128680"/>
    <lineage>
        <taxon>Bacteria</taxon>
        <taxon>Bacillati</taxon>
        <taxon>Actinomycetota</taxon>
        <taxon>Actinomycetes</taxon>
        <taxon>Kitasatosporales</taxon>
        <taxon>Streptomycetaceae</taxon>
        <taxon>Streptomyces</taxon>
    </lineage>
</organism>
<reference evidence="2 3" key="1">
    <citation type="submission" date="2020-02" db="EMBL/GenBank/DDBJ databases">
        <title>Whole-genome analyses of novel actinobacteria.</title>
        <authorList>
            <person name="Sahin N."/>
        </authorList>
    </citation>
    <scope>NUCLEOTIDE SEQUENCE [LARGE SCALE GENOMIC DNA]</scope>
    <source>
        <strain evidence="2 3">A7024</strain>
    </source>
</reference>